<evidence type="ECO:0000313" key="2">
    <source>
        <dbReference type="EMBL" id="KPL82477.1"/>
    </source>
</evidence>
<dbReference type="Gene3D" id="3.40.50.850">
    <property type="entry name" value="Isochorismatase-like"/>
    <property type="match status" value="1"/>
</dbReference>
<dbReference type="Pfam" id="PF00857">
    <property type="entry name" value="Isochorismatase"/>
    <property type="match status" value="1"/>
</dbReference>
<organism evidence="2 3">
    <name type="scientific">Thermanaerothrix daxensis</name>
    <dbReference type="NCBI Taxonomy" id="869279"/>
    <lineage>
        <taxon>Bacteria</taxon>
        <taxon>Bacillati</taxon>
        <taxon>Chloroflexota</taxon>
        <taxon>Anaerolineae</taxon>
        <taxon>Anaerolineales</taxon>
        <taxon>Anaerolineaceae</taxon>
        <taxon>Thermanaerothrix</taxon>
    </lineage>
</organism>
<comment type="caution">
    <text evidence="2">The sequence shown here is derived from an EMBL/GenBank/DDBJ whole genome shotgun (WGS) entry which is preliminary data.</text>
</comment>
<name>A0A0P6XGA6_9CHLR</name>
<dbReference type="InterPro" id="IPR000868">
    <property type="entry name" value="Isochorismatase-like_dom"/>
</dbReference>
<evidence type="ECO:0000259" key="1">
    <source>
        <dbReference type="Pfam" id="PF00857"/>
    </source>
</evidence>
<dbReference type="STRING" id="869279.SE15_10020"/>
<protein>
    <submittedName>
        <fullName evidence="2">Nicotinamidase</fullName>
    </submittedName>
</protein>
<dbReference type="CDD" id="cd00431">
    <property type="entry name" value="cysteine_hydrolases"/>
    <property type="match status" value="1"/>
</dbReference>
<evidence type="ECO:0000313" key="3">
    <source>
        <dbReference type="Proteomes" id="UP000050544"/>
    </source>
</evidence>
<dbReference type="InterPro" id="IPR044717">
    <property type="entry name" value="NIC1"/>
</dbReference>
<keyword evidence="3" id="KW-1185">Reference proteome</keyword>
<dbReference type="Proteomes" id="UP000050544">
    <property type="component" value="Unassembled WGS sequence"/>
</dbReference>
<feature type="domain" description="Isochorismatase-like" evidence="1">
    <location>
        <begin position="40"/>
        <end position="197"/>
    </location>
</feature>
<sequence length="236" mass="26422">MPRLNLQDQSVPFLRYLEQWLAQLPVVGLKEIAPDPARAAILSVDVINGFCVSGPLASERVGRIVEPIASLFQHAWDYGIRHILLTQDSHEPDAVEFSAWPPHCVRGTTEAEPVDAFKRLPFFNQMVILEKNSISSGLNTGLNDWLAQHPEVNTFIVVGDCTDLCTYQLAMHLRLDANARQLQRRVIVPTDGVETYDRPIEVAEREGGFPHPGDLLHAVFLYHMALNGIEVVEKIV</sequence>
<dbReference type="AlphaFoldDB" id="A0A0P6XGA6"/>
<dbReference type="PANTHER" id="PTHR47297:SF2">
    <property type="entry name" value="OS02G0606800 PROTEIN"/>
    <property type="match status" value="1"/>
</dbReference>
<dbReference type="GO" id="GO:0008936">
    <property type="term" value="F:nicotinamidase activity"/>
    <property type="evidence" value="ECO:0007669"/>
    <property type="project" value="InterPro"/>
</dbReference>
<dbReference type="PANTHER" id="PTHR47297">
    <property type="match status" value="1"/>
</dbReference>
<dbReference type="PATRIC" id="fig|869279.4.peg.1615"/>
<dbReference type="EMBL" id="LGKO01000005">
    <property type="protein sequence ID" value="KPL82477.1"/>
    <property type="molecule type" value="Genomic_DNA"/>
</dbReference>
<dbReference type="OrthoDB" id="9796485at2"/>
<dbReference type="RefSeq" id="WP_054521970.1">
    <property type="nucleotide sequence ID" value="NZ_LGKO01000005.1"/>
</dbReference>
<dbReference type="InterPro" id="IPR036380">
    <property type="entry name" value="Isochorismatase-like_sf"/>
</dbReference>
<gene>
    <name evidence="2" type="ORF">SE15_10020</name>
</gene>
<accession>A0A0P6XGA6</accession>
<proteinExistence type="predicted"/>
<reference evidence="2 3" key="1">
    <citation type="submission" date="2015-07" db="EMBL/GenBank/DDBJ databases">
        <title>Whole genome sequence of Thermanaerothrix daxensis DSM 23592.</title>
        <authorList>
            <person name="Hemp J."/>
            <person name="Ward L.M."/>
            <person name="Pace L.A."/>
            <person name="Fischer W.W."/>
        </authorList>
    </citation>
    <scope>NUCLEOTIDE SEQUENCE [LARGE SCALE GENOMIC DNA]</scope>
    <source>
        <strain evidence="2 3">GNS-1</strain>
    </source>
</reference>
<dbReference type="SUPFAM" id="SSF52499">
    <property type="entry name" value="Isochorismatase-like hydrolases"/>
    <property type="match status" value="1"/>
</dbReference>
<dbReference type="GO" id="GO:0019365">
    <property type="term" value="P:pyridine nucleotide salvage"/>
    <property type="evidence" value="ECO:0007669"/>
    <property type="project" value="InterPro"/>
</dbReference>